<proteinExistence type="predicted"/>
<comment type="caution">
    <text evidence="1">The sequence shown here is derived from an EMBL/GenBank/DDBJ whole genome shotgun (WGS) entry which is preliminary data.</text>
</comment>
<name>A0A0F9HYB1_9ZZZZ</name>
<dbReference type="AlphaFoldDB" id="A0A0F9HYB1"/>
<protein>
    <submittedName>
        <fullName evidence="1">Uncharacterized protein</fullName>
    </submittedName>
</protein>
<evidence type="ECO:0000313" key="1">
    <source>
        <dbReference type="EMBL" id="KKM20107.1"/>
    </source>
</evidence>
<organism evidence="1">
    <name type="scientific">marine sediment metagenome</name>
    <dbReference type="NCBI Taxonomy" id="412755"/>
    <lineage>
        <taxon>unclassified sequences</taxon>
        <taxon>metagenomes</taxon>
        <taxon>ecological metagenomes</taxon>
    </lineage>
</organism>
<reference evidence="1" key="1">
    <citation type="journal article" date="2015" name="Nature">
        <title>Complex archaea that bridge the gap between prokaryotes and eukaryotes.</title>
        <authorList>
            <person name="Spang A."/>
            <person name="Saw J.H."/>
            <person name="Jorgensen S.L."/>
            <person name="Zaremba-Niedzwiedzka K."/>
            <person name="Martijn J."/>
            <person name="Lind A.E."/>
            <person name="van Eijk R."/>
            <person name="Schleper C."/>
            <person name="Guy L."/>
            <person name="Ettema T.J."/>
        </authorList>
    </citation>
    <scope>NUCLEOTIDE SEQUENCE</scope>
</reference>
<accession>A0A0F9HYB1</accession>
<sequence>MELILRLVSDFLVILNLIQRFLKIFQELQNIPQLKMILSIQLKI</sequence>
<dbReference type="EMBL" id="LAZR01013838">
    <property type="protein sequence ID" value="KKM20107.1"/>
    <property type="molecule type" value="Genomic_DNA"/>
</dbReference>
<gene>
    <name evidence="1" type="ORF">LCGC14_1648860</name>
</gene>